<keyword evidence="4" id="KW-1185">Reference proteome</keyword>
<dbReference type="InterPro" id="IPR006045">
    <property type="entry name" value="Cupin_1"/>
</dbReference>
<feature type="chain" id="PRO_5042810857" evidence="1">
    <location>
        <begin position="20"/>
        <end position="386"/>
    </location>
</feature>
<dbReference type="PANTHER" id="PTHR31189:SF2">
    <property type="entry name" value="RMLC-LIKE CUPINS SUPERFAMILY PROTEIN"/>
    <property type="match status" value="1"/>
</dbReference>
<dbReference type="SMART" id="SM00835">
    <property type="entry name" value="Cupin_1"/>
    <property type="match status" value="2"/>
</dbReference>
<dbReference type="Gene3D" id="2.60.120.10">
    <property type="entry name" value="Jelly Rolls"/>
    <property type="match status" value="2"/>
</dbReference>
<comment type="caution">
    <text evidence="3">The sequence shown here is derived from an EMBL/GenBank/DDBJ whole genome shotgun (WGS) entry which is preliminary data.</text>
</comment>
<protein>
    <submittedName>
        <fullName evidence="3">Vicilin-like antimicrobial peptides 2-2</fullName>
    </submittedName>
</protein>
<reference evidence="3 4" key="1">
    <citation type="journal article" date="2022" name="Nat. Plants">
        <title>Genomes of leafy and leafless Platanthera orchids illuminate the evolution of mycoheterotrophy.</title>
        <authorList>
            <person name="Li M.H."/>
            <person name="Liu K.W."/>
            <person name="Li Z."/>
            <person name="Lu H.C."/>
            <person name="Ye Q.L."/>
            <person name="Zhang D."/>
            <person name="Wang J.Y."/>
            <person name="Li Y.F."/>
            <person name="Zhong Z.M."/>
            <person name="Liu X."/>
            <person name="Yu X."/>
            <person name="Liu D.K."/>
            <person name="Tu X.D."/>
            <person name="Liu B."/>
            <person name="Hao Y."/>
            <person name="Liao X.Y."/>
            <person name="Jiang Y.T."/>
            <person name="Sun W.H."/>
            <person name="Chen J."/>
            <person name="Chen Y.Q."/>
            <person name="Ai Y."/>
            <person name="Zhai J.W."/>
            <person name="Wu S.S."/>
            <person name="Zhou Z."/>
            <person name="Hsiao Y.Y."/>
            <person name="Wu W.L."/>
            <person name="Chen Y.Y."/>
            <person name="Lin Y.F."/>
            <person name="Hsu J.L."/>
            <person name="Li C.Y."/>
            <person name="Wang Z.W."/>
            <person name="Zhao X."/>
            <person name="Zhong W.Y."/>
            <person name="Ma X.K."/>
            <person name="Ma L."/>
            <person name="Huang J."/>
            <person name="Chen G.Z."/>
            <person name="Huang M.Z."/>
            <person name="Huang L."/>
            <person name="Peng D.H."/>
            <person name="Luo Y.B."/>
            <person name="Zou S.Q."/>
            <person name="Chen S.P."/>
            <person name="Lan S."/>
            <person name="Tsai W.C."/>
            <person name="Van de Peer Y."/>
            <person name="Liu Z.J."/>
        </authorList>
    </citation>
    <scope>NUCLEOTIDE SEQUENCE [LARGE SCALE GENOMIC DNA]</scope>
    <source>
        <strain evidence="3">Lor287</strain>
    </source>
</reference>
<evidence type="ECO:0000256" key="1">
    <source>
        <dbReference type="SAM" id="SignalP"/>
    </source>
</evidence>
<dbReference type="EMBL" id="JBBWWQ010000019">
    <property type="protein sequence ID" value="KAK8919304.1"/>
    <property type="molecule type" value="Genomic_DNA"/>
</dbReference>
<dbReference type="InterPro" id="IPR050253">
    <property type="entry name" value="Seed_Storage-Functional"/>
</dbReference>
<dbReference type="CDD" id="cd02244">
    <property type="entry name" value="cupin_7S_vicilin-like_N"/>
    <property type="match status" value="1"/>
</dbReference>
<accession>A0AAP0FWB5</accession>
<evidence type="ECO:0000313" key="4">
    <source>
        <dbReference type="Proteomes" id="UP001418222"/>
    </source>
</evidence>
<dbReference type="Pfam" id="PF00190">
    <property type="entry name" value="Cupin_1"/>
    <property type="match status" value="2"/>
</dbReference>
<dbReference type="Proteomes" id="UP001418222">
    <property type="component" value="Unassembled WGS sequence"/>
</dbReference>
<dbReference type="InterPro" id="IPR011051">
    <property type="entry name" value="RmlC_Cupin_sf"/>
</dbReference>
<dbReference type="PANTHER" id="PTHR31189">
    <property type="entry name" value="OS03G0336100 PROTEIN-RELATED"/>
    <property type="match status" value="1"/>
</dbReference>
<feature type="signal peptide" evidence="1">
    <location>
        <begin position="1"/>
        <end position="19"/>
    </location>
</feature>
<dbReference type="InterPro" id="IPR014710">
    <property type="entry name" value="RmlC-like_jellyroll"/>
</dbReference>
<sequence length="386" mass="42206">MTGRLHAIVFFLLIAAATADRRGWEVSGEGGDGRTPFKLEKSEIVVKTEGGEIRVFAAGHPLVRRWIPMHIGFITMEPETLLIPHYIDANLIIFLRRGEGKIGWIHKDNLVERRLKPGDVLRIPAGSAFYLVNTGKGQQLQIICSFDRVEAAAIDDSVSPYQSFFIGGGEYPRSVLAGFDISTLTSAFNVSGAAAEENKAQRRGGGEAVKAPDAYNIYDRDPDFRNKFGWSVELNEHDYAPLKESDISVFFVNLTAGSMVAPHVNPRATEYGIVIAGAGTVEVVYPNGTQAVKAAVKEGDVFCVPRFFPFCQTAAREGPMEILGFTTSSRRNRPQFLAGASSILRAMMGPELAAGFGLPEEKLRRLATAQNESVILPSSPETEERE</sequence>
<keyword evidence="1" id="KW-0732">Signal</keyword>
<name>A0AAP0FWB5_9ASPA</name>
<organism evidence="3 4">
    <name type="scientific">Platanthera zijinensis</name>
    <dbReference type="NCBI Taxonomy" id="2320716"/>
    <lineage>
        <taxon>Eukaryota</taxon>
        <taxon>Viridiplantae</taxon>
        <taxon>Streptophyta</taxon>
        <taxon>Embryophyta</taxon>
        <taxon>Tracheophyta</taxon>
        <taxon>Spermatophyta</taxon>
        <taxon>Magnoliopsida</taxon>
        <taxon>Liliopsida</taxon>
        <taxon>Asparagales</taxon>
        <taxon>Orchidaceae</taxon>
        <taxon>Orchidoideae</taxon>
        <taxon>Orchideae</taxon>
        <taxon>Orchidinae</taxon>
        <taxon>Platanthera</taxon>
    </lineage>
</organism>
<dbReference type="AlphaFoldDB" id="A0AAP0FWB5"/>
<dbReference type="CDD" id="cd02245">
    <property type="entry name" value="cupin_7S_vicilin-like_C"/>
    <property type="match status" value="1"/>
</dbReference>
<gene>
    <name evidence="3" type="primary">AMP2-2</name>
    <name evidence="3" type="ORF">KSP39_PZI021654</name>
</gene>
<dbReference type="SUPFAM" id="SSF51182">
    <property type="entry name" value="RmlC-like cupins"/>
    <property type="match status" value="1"/>
</dbReference>
<feature type="domain" description="Cupin type-1" evidence="2">
    <location>
        <begin position="37"/>
        <end position="196"/>
    </location>
</feature>
<evidence type="ECO:0000259" key="2">
    <source>
        <dbReference type="SMART" id="SM00835"/>
    </source>
</evidence>
<evidence type="ECO:0000313" key="3">
    <source>
        <dbReference type="EMBL" id="KAK8919304.1"/>
    </source>
</evidence>
<proteinExistence type="predicted"/>
<feature type="domain" description="Cupin type-1" evidence="2">
    <location>
        <begin position="215"/>
        <end position="364"/>
    </location>
</feature>